<keyword evidence="2" id="KW-1185">Reference proteome</keyword>
<name>A0A7W3REF1_PRIAR</name>
<protein>
    <submittedName>
        <fullName evidence="1">Uncharacterized protein</fullName>
    </submittedName>
</protein>
<sequence length="110" mass="12513">MVGIDFCIADNKKEAAFSTKCVKFEERVHDYLLTREFRNSFELLTGLDQYGDKLFSVQEINQLIKVCEALQTICRQPTEIDLKTKTFAEALKGLCLEALKLNKLVFASGD</sequence>
<organism evidence="1 2">
    <name type="scientific">Priestia aryabhattai</name>
    <name type="common">Bacillus aryabhattai</name>
    <dbReference type="NCBI Taxonomy" id="412384"/>
    <lineage>
        <taxon>Bacteria</taxon>
        <taxon>Bacillati</taxon>
        <taxon>Bacillota</taxon>
        <taxon>Bacilli</taxon>
        <taxon>Bacillales</taxon>
        <taxon>Bacillaceae</taxon>
        <taxon>Priestia</taxon>
    </lineage>
</organism>
<proteinExistence type="predicted"/>
<evidence type="ECO:0000313" key="1">
    <source>
        <dbReference type="EMBL" id="MBA9038839.1"/>
    </source>
</evidence>
<dbReference type="RefSeq" id="WP_013056545.1">
    <property type="nucleotide sequence ID" value="NZ_JACJHT010000001.1"/>
</dbReference>
<dbReference type="EMBL" id="JACJHT010000001">
    <property type="protein sequence ID" value="MBA9038839.1"/>
    <property type="molecule type" value="Genomic_DNA"/>
</dbReference>
<dbReference type="Proteomes" id="UP000543174">
    <property type="component" value="Unassembled WGS sequence"/>
</dbReference>
<dbReference type="AlphaFoldDB" id="A0A7W3REF1"/>
<gene>
    <name evidence="1" type="ORF">HNP21_001928</name>
</gene>
<evidence type="ECO:0000313" key="2">
    <source>
        <dbReference type="Proteomes" id="UP000543174"/>
    </source>
</evidence>
<accession>A0A7W3REF1</accession>
<reference evidence="1" key="1">
    <citation type="submission" date="2020-08" db="EMBL/GenBank/DDBJ databases">
        <title>Functional genomics of gut bacteria from endangered species of beetles.</title>
        <authorList>
            <person name="Carlos-Shanley C."/>
        </authorList>
    </citation>
    <scope>NUCLEOTIDE SEQUENCE [LARGE SCALE GENOMIC DNA]</scope>
    <source>
        <strain evidence="1">S00060</strain>
    </source>
</reference>
<comment type="caution">
    <text evidence="1">The sequence shown here is derived from an EMBL/GenBank/DDBJ whole genome shotgun (WGS) entry which is preliminary data.</text>
</comment>